<comment type="caution">
    <text evidence="1">The sequence shown here is derived from an EMBL/GenBank/DDBJ whole genome shotgun (WGS) entry which is preliminary data.</text>
</comment>
<reference evidence="1" key="1">
    <citation type="journal article" date="2014" name="Front. Microbiol.">
        <title>High frequency of phylogenetically diverse reductive dehalogenase-homologous genes in deep subseafloor sedimentary metagenomes.</title>
        <authorList>
            <person name="Kawai M."/>
            <person name="Futagami T."/>
            <person name="Toyoda A."/>
            <person name="Takaki Y."/>
            <person name="Nishi S."/>
            <person name="Hori S."/>
            <person name="Arai W."/>
            <person name="Tsubouchi T."/>
            <person name="Morono Y."/>
            <person name="Uchiyama I."/>
            <person name="Ito T."/>
            <person name="Fujiyama A."/>
            <person name="Inagaki F."/>
            <person name="Takami H."/>
        </authorList>
    </citation>
    <scope>NUCLEOTIDE SEQUENCE</scope>
    <source>
        <strain evidence="1">Expedition CK06-06</strain>
    </source>
</reference>
<gene>
    <name evidence="1" type="ORF">S12H4_36482</name>
</gene>
<accession>X1SEX6</accession>
<sequence>MAGYKVNPDKLGLNIVGQFGSTPEEIFINYEDVKNMVGAKEMKDIPLGAVGIYSYVDKLKVGLQQLMAGARCFNVTAIIRGELLSLSEECAKVTGIPYLMEAGREEAMKILGS</sequence>
<evidence type="ECO:0000313" key="1">
    <source>
        <dbReference type="EMBL" id="GAI91562.1"/>
    </source>
</evidence>
<proteinExistence type="predicted"/>
<organism evidence="1">
    <name type="scientific">marine sediment metagenome</name>
    <dbReference type="NCBI Taxonomy" id="412755"/>
    <lineage>
        <taxon>unclassified sequences</taxon>
        <taxon>metagenomes</taxon>
        <taxon>ecological metagenomes</taxon>
    </lineage>
</organism>
<dbReference type="AlphaFoldDB" id="X1SEX6"/>
<name>X1SEX6_9ZZZZ</name>
<protein>
    <submittedName>
        <fullName evidence="1">Uncharacterized protein</fullName>
    </submittedName>
</protein>
<dbReference type="EMBL" id="BARW01021752">
    <property type="protein sequence ID" value="GAI91562.1"/>
    <property type="molecule type" value="Genomic_DNA"/>
</dbReference>